<dbReference type="EMBL" id="JARKHS020020023">
    <property type="protein sequence ID" value="KAK8771210.1"/>
    <property type="molecule type" value="Genomic_DNA"/>
</dbReference>
<dbReference type="CDD" id="cd13118">
    <property type="entry name" value="POLO_box_1"/>
    <property type="match status" value="1"/>
</dbReference>
<dbReference type="InterPro" id="IPR033701">
    <property type="entry name" value="POLO_box_1"/>
</dbReference>
<dbReference type="PROSITE" id="PS50078">
    <property type="entry name" value="POLO_BOX"/>
    <property type="match status" value="1"/>
</dbReference>
<evidence type="ECO:0000313" key="2">
    <source>
        <dbReference type="EMBL" id="KAK8771210.1"/>
    </source>
</evidence>
<dbReference type="Proteomes" id="UP001321473">
    <property type="component" value="Unassembled WGS sequence"/>
</dbReference>
<sequence>MHLKELERLLDRLCSKRPPERHFESPDETEDPASAPVFWISKWVDHTNKYGLAYELCDNSVGVLFNDDTRIMRLNNYV</sequence>
<dbReference type="AlphaFoldDB" id="A0AAQ4E979"/>
<reference evidence="2 3" key="1">
    <citation type="journal article" date="2023" name="Arcadia Sci">
        <title>De novo assembly of a long-read Amblyomma americanum tick genome.</title>
        <authorList>
            <person name="Chou S."/>
            <person name="Poskanzer K.E."/>
            <person name="Rollins M."/>
            <person name="Thuy-Boun P.S."/>
        </authorList>
    </citation>
    <scope>NUCLEOTIDE SEQUENCE [LARGE SCALE GENOMIC DNA]</scope>
    <source>
        <strain evidence="2">F_SG_1</strain>
        <tissue evidence="2">Salivary glands</tissue>
    </source>
</reference>
<keyword evidence="3" id="KW-1185">Reference proteome</keyword>
<dbReference type="InterPro" id="IPR036947">
    <property type="entry name" value="POLO_box_dom_sf"/>
</dbReference>
<evidence type="ECO:0000259" key="1">
    <source>
        <dbReference type="PROSITE" id="PS50078"/>
    </source>
</evidence>
<dbReference type="SUPFAM" id="SSF82615">
    <property type="entry name" value="Polo-box domain"/>
    <property type="match status" value="1"/>
</dbReference>
<dbReference type="Gene3D" id="3.30.1120.30">
    <property type="entry name" value="POLO box domain"/>
    <property type="match status" value="1"/>
</dbReference>
<accession>A0AAQ4E979</accession>
<dbReference type="Pfam" id="PF00659">
    <property type="entry name" value="POLO_box"/>
    <property type="match status" value="1"/>
</dbReference>
<proteinExistence type="predicted"/>
<organism evidence="2 3">
    <name type="scientific">Amblyomma americanum</name>
    <name type="common">Lone star tick</name>
    <dbReference type="NCBI Taxonomy" id="6943"/>
    <lineage>
        <taxon>Eukaryota</taxon>
        <taxon>Metazoa</taxon>
        <taxon>Ecdysozoa</taxon>
        <taxon>Arthropoda</taxon>
        <taxon>Chelicerata</taxon>
        <taxon>Arachnida</taxon>
        <taxon>Acari</taxon>
        <taxon>Parasitiformes</taxon>
        <taxon>Ixodida</taxon>
        <taxon>Ixodoidea</taxon>
        <taxon>Ixodidae</taxon>
        <taxon>Amblyomminae</taxon>
        <taxon>Amblyomma</taxon>
    </lineage>
</organism>
<comment type="caution">
    <text evidence="2">The sequence shown here is derived from an EMBL/GenBank/DDBJ whole genome shotgun (WGS) entry which is preliminary data.</text>
</comment>
<dbReference type="InterPro" id="IPR000959">
    <property type="entry name" value="POLO_box_dom"/>
</dbReference>
<protein>
    <recommendedName>
        <fullName evidence="1">POLO box domain-containing protein</fullName>
    </recommendedName>
</protein>
<feature type="domain" description="POLO box" evidence="1">
    <location>
        <begin position="39"/>
        <end position="78"/>
    </location>
</feature>
<evidence type="ECO:0000313" key="3">
    <source>
        <dbReference type="Proteomes" id="UP001321473"/>
    </source>
</evidence>
<name>A0AAQ4E979_AMBAM</name>
<gene>
    <name evidence="2" type="ORF">V5799_025547</name>
</gene>